<proteinExistence type="inferred from homology"/>
<dbReference type="SUPFAM" id="SSF51395">
    <property type="entry name" value="FMN-linked oxidoreductases"/>
    <property type="match status" value="1"/>
</dbReference>
<dbReference type="GO" id="GO:0005829">
    <property type="term" value="C:cytosol"/>
    <property type="evidence" value="ECO:0007669"/>
    <property type="project" value="UniProtKB-ARBA"/>
</dbReference>
<dbReference type="InterPro" id="IPR013785">
    <property type="entry name" value="Aldolase_TIM"/>
</dbReference>
<dbReference type="Pfam" id="PF00724">
    <property type="entry name" value="Oxidored_FMN"/>
    <property type="match status" value="1"/>
</dbReference>
<keyword evidence="3" id="KW-0560">Oxidoreductase</keyword>
<comment type="similarity">
    <text evidence="2">Belongs to the NADH:flavin oxidoreductase/NADH oxidase family.</text>
</comment>
<accession>C6HV60</accession>
<protein>
    <submittedName>
        <fullName evidence="5">Flavin oxidoreductase/NADH oxidase</fullName>
    </submittedName>
</protein>
<keyword evidence="6" id="KW-1185">Reference proteome</keyword>
<dbReference type="PANTHER" id="PTHR22893:SF98">
    <property type="entry name" value="OXIDOREDUCTASE"/>
    <property type="match status" value="1"/>
</dbReference>
<dbReference type="CDD" id="cd02933">
    <property type="entry name" value="OYE_like_FMN"/>
    <property type="match status" value="1"/>
</dbReference>
<evidence type="ECO:0000313" key="6">
    <source>
        <dbReference type="Proteomes" id="UP000009374"/>
    </source>
</evidence>
<sequence>MHQDEKQPLLTPLSMGQLTLPNRVVMAPMTRNRAENKDLVPVDIMATYYAQRASAGLLITEGSQVSAMGVGYMNTPGIHSESQVEGWKKVTRAVHEKGGRIFLQLWHVGRISHPDLLGGELPVAPSAIDPEVDVYTPQGLKKSVAPRALETKEVEEVVAEFAKGAENARRAGFDGVEIHGANGYLIEQFLRDKTNKRTDRYGGSVENRSRFLFEIVDAVSKAVGRDRTGVRLSPANVWNIPADSDTKALYDYIIGRLSGTGLAYLHLREKASDVSAIPNMVENVTAYYRPRYKGILMTNTGFDRESGNRVIESGLADLVAFGVPFISNPDLVERFAKKAPLAPADSSTFYMGGEKGYIDYPVHR</sequence>
<dbReference type="AlphaFoldDB" id="C6HV60"/>
<evidence type="ECO:0000256" key="3">
    <source>
        <dbReference type="ARBA" id="ARBA00023002"/>
    </source>
</evidence>
<evidence type="ECO:0000259" key="4">
    <source>
        <dbReference type="Pfam" id="PF00724"/>
    </source>
</evidence>
<organism evidence="5 6">
    <name type="scientific">Leptospirillum ferrodiazotrophum</name>
    <dbReference type="NCBI Taxonomy" id="412449"/>
    <lineage>
        <taxon>Bacteria</taxon>
        <taxon>Pseudomonadati</taxon>
        <taxon>Nitrospirota</taxon>
        <taxon>Nitrospiria</taxon>
        <taxon>Nitrospirales</taxon>
        <taxon>Nitrospiraceae</taxon>
        <taxon>Leptospirillum</taxon>
    </lineage>
</organism>
<name>C6HV60_9BACT</name>
<dbReference type="FunFam" id="3.20.20.70:FF:000059">
    <property type="entry name" value="N-ethylmaleimide reductase, FMN-linked"/>
    <property type="match status" value="1"/>
</dbReference>
<dbReference type="PANTHER" id="PTHR22893">
    <property type="entry name" value="NADH OXIDOREDUCTASE-RELATED"/>
    <property type="match status" value="1"/>
</dbReference>
<dbReference type="InterPro" id="IPR045247">
    <property type="entry name" value="Oye-like"/>
</dbReference>
<evidence type="ECO:0000256" key="2">
    <source>
        <dbReference type="ARBA" id="ARBA00005979"/>
    </source>
</evidence>
<evidence type="ECO:0000256" key="1">
    <source>
        <dbReference type="ARBA" id="ARBA00001917"/>
    </source>
</evidence>
<dbReference type="InterPro" id="IPR001155">
    <property type="entry name" value="OxRdtase_FMN_N"/>
</dbReference>
<dbReference type="Gene3D" id="3.20.20.70">
    <property type="entry name" value="Aldolase class I"/>
    <property type="match status" value="1"/>
</dbReference>
<dbReference type="GO" id="GO:0010181">
    <property type="term" value="F:FMN binding"/>
    <property type="evidence" value="ECO:0007669"/>
    <property type="project" value="InterPro"/>
</dbReference>
<dbReference type="EMBL" id="GG693862">
    <property type="protein sequence ID" value="EES53434.1"/>
    <property type="molecule type" value="Genomic_DNA"/>
</dbReference>
<feature type="domain" description="NADH:flavin oxidoreductase/NADH oxidase N-terminal" evidence="4">
    <location>
        <begin position="9"/>
        <end position="340"/>
    </location>
</feature>
<dbReference type="GO" id="GO:0016628">
    <property type="term" value="F:oxidoreductase activity, acting on the CH-CH group of donors, NAD or NADP as acceptor"/>
    <property type="evidence" value="ECO:0007669"/>
    <property type="project" value="UniProtKB-ARBA"/>
</dbReference>
<comment type="cofactor">
    <cofactor evidence="1">
        <name>FMN</name>
        <dbReference type="ChEBI" id="CHEBI:58210"/>
    </cofactor>
</comment>
<evidence type="ECO:0000313" key="5">
    <source>
        <dbReference type="EMBL" id="EES53434.1"/>
    </source>
</evidence>
<gene>
    <name evidence="5" type="ORF">UBAL3_78920024</name>
</gene>
<reference evidence="5 6" key="1">
    <citation type="journal article" date="2009" name="Appl. Environ. Microbiol.">
        <title>Community genomic and proteomic analyses of chemoautotrophic iron-oxidizing "Leptospirillum rubarum" (Group II) and "Leptospirillum ferrodiazotrophum" (Group III) bacteria in acid mine drainage biofilms.</title>
        <authorList>
            <person name="Goltsman D.S."/>
            <person name="Denef V.J."/>
            <person name="Singer S.W."/>
            <person name="VerBerkmoes N.C."/>
            <person name="Lefsrud M."/>
            <person name="Mueller R.S."/>
            <person name="Dick G.J."/>
            <person name="Sun C.L."/>
            <person name="Wheeler K.E."/>
            <person name="Zemla A."/>
            <person name="Baker B.J."/>
            <person name="Hauser L."/>
            <person name="Land M."/>
            <person name="Shah M.B."/>
            <person name="Thelen M.P."/>
            <person name="Hettich R.L."/>
            <person name="Banfield J.F."/>
        </authorList>
    </citation>
    <scope>NUCLEOTIDE SEQUENCE [LARGE SCALE GENOMIC DNA]</scope>
</reference>
<dbReference type="Proteomes" id="UP000009374">
    <property type="component" value="Unassembled WGS sequence"/>
</dbReference>